<dbReference type="Proteomes" id="UP001501920">
    <property type="component" value="Chromosome 6"/>
</dbReference>
<dbReference type="GO" id="GO:0016020">
    <property type="term" value="C:membrane"/>
    <property type="evidence" value="ECO:0007669"/>
    <property type="project" value="UniProtKB-SubCell"/>
</dbReference>
<evidence type="ECO:0000313" key="10">
    <source>
        <dbReference type="Ensembl" id="ENSPNAP00000071364.1"/>
    </source>
</evidence>
<feature type="transmembrane region" description="Helical" evidence="9">
    <location>
        <begin position="257"/>
        <end position="277"/>
    </location>
</feature>
<feature type="transmembrane region" description="Helical" evidence="9">
    <location>
        <begin position="72"/>
        <end position="91"/>
    </location>
</feature>
<dbReference type="PANTHER" id="PTHR11394">
    <property type="entry name" value="TASTE RECEPTOR TYPE 2"/>
    <property type="match status" value="1"/>
</dbReference>
<feature type="transmembrane region" description="Helical" evidence="9">
    <location>
        <begin position="175"/>
        <end position="196"/>
    </location>
</feature>
<dbReference type="GO" id="GO:0004930">
    <property type="term" value="F:G protein-coupled receptor activity"/>
    <property type="evidence" value="ECO:0007669"/>
    <property type="project" value="UniProtKB-KW"/>
</dbReference>
<organism evidence="10 11">
    <name type="scientific">Pygocentrus nattereri</name>
    <name type="common">Red-bellied piranha</name>
    <dbReference type="NCBI Taxonomy" id="42514"/>
    <lineage>
        <taxon>Eukaryota</taxon>
        <taxon>Metazoa</taxon>
        <taxon>Chordata</taxon>
        <taxon>Craniata</taxon>
        <taxon>Vertebrata</taxon>
        <taxon>Euteleostomi</taxon>
        <taxon>Actinopterygii</taxon>
        <taxon>Neopterygii</taxon>
        <taxon>Teleostei</taxon>
        <taxon>Ostariophysi</taxon>
        <taxon>Characiformes</taxon>
        <taxon>Characoidei</taxon>
        <taxon>Pygocentrus</taxon>
    </lineage>
</organism>
<name>A0AAR2L9I8_PYGNA</name>
<dbReference type="AlphaFoldDB" id="A0AAR2L9I8"/>
<evidence type="ECO:0008006" key="12">
    <source>
        <dbReference type="Google" id="ProtNLM"/>
    </source>
</evidence>
<reference evidence="10 11" key="1">
    <citation type="submission" date="2020-10" db="EMBL/GenBank/DDBJ databases">
        <title>Pygocentrus nattereri (red-bellied piranha) genome, fPygNat1, primary haplotype.</title>
        <authorList>
            <person name="Myers G."/>
            <person name="Meyer A."/>
            <person name="Karagic N."/>
            <person name="Pippel M."/>
            <person name="Winkler S."/>
            <person name="Tracey A."/>
            <person name="Wood J."/>
            <person name="Formenti G."/>
            <person name="Howe K."/>
            <person name="Fedrigo O."/>
            <person name="Jarvis E.D."/>
        </authorList>
    </citation>
    <scope>NUCLEOTIDE SEQUENCE [LARGE SCALE GENOMIC DNA]</scope>
</reference>
<keyword evidence="4 9" id="KW-1133">Transmembrane helix</keyword>
<feature type="transmembrane region" description="Helical" evidence="9">
    <location>
        <begin position="143"/>
        <end position="163"/>
    </location>
</feature>
<feature type="transmembrane region" description="Helical" evidence="9">
    <location>
        <begin position="97"/>
        <end position="122"/>
    </location>
</feature>
<keyword evidence="6 9" id="KW-0472">Membrane</keyword>
<protein>
    <recommendedName>
        <fullName evidence="12">Taste receptor type 2</fullName>
    </recommendedName>
</protein>
<evidence type="ECO:0000313" key="11">
    <source>
        <dbReference type="Proteomes" id="UP001501920"/>
    </source>
</evidence>
<accession>A0AAR2L9I8</accession>
<sequence length="302" mass="34851">MLTSSCATVLYLRRHMKNMKESSRSSPHLHSQMRVTITGIIQTLLYFLCSVWLVICDSAFELTNSYFDADRYVLCTVITLYSFGTNINLGVGHDICYAVIIECICFAMRTSVTSILWLNVFYYCQIVPAQHPPFIWMKKNIRVFIYSALIMDKFFFMFEFSLVSDVLYADTWIRLAYFLLCLFVMSASSCATVLYLQRHMKSMEESSRSFSSPRLQKQMRVTITGSIQALLYFLCSTWLLVRELLVFVFYLEIDLNGHLFCTVACLYSLGITINLSVGQTVFRQQVIHVLQICLQTLKLGSI</sequence>
<keyword evidence="7" id="KW-0675">Receptor</keyword>
<keyword evidence="5" id="KW-0297">G-protein coupled receptor</keyword>
<keyword evidence="2" id="KW-0716">Sensory transduction</keyword>
<keyword evidence="11" id="KW-1185">Reference proteome</keyword>
<comment type="subcellular location">
    <subcellularLocation>
        <location evidence="1">Membrane</location>
        <topology evidence="1">Multi-pass membrane protein</topology>
    </subcellularLocation>
</comment>
<evidence type="ECO:0000256" key="3">
    <source>
        <dbReference type="ARBA" id="ARBA00022692"/>
    </source>
</evidence>
<dbReference type="GeneTree" id="ENSGT00530000065251"/>
<evidence type="ECO:0000256" key="8">
    <source>
        <dbReference type="ARBA" id="ARBA00023224"/>
    </source>
</evidence>
<evidence type="ECO:0000256" key="4">
    <source>
        <dbReference type="ARBA" id="ARBA00022989"/>
    </source>
</evidence>
<keyword evidence="3 9" id="KW-0812">Transmembrane</keyword>
<evidence type="ECO:0000256" key="1">
    <source>
        <dbReference type="ARBA" id="ARBA00004141"/>
    </source>
</evidence>
<dbReference type="PANTHER" id="PTHR11394:SF137">
    <property type="entry name" value="C-X-C CHEMOKINE RECEPTOR TYPE 3 ISOFORM X1-RELATED"/>
    <property type="match status" value="1"/>
</dbReference>
<evidence type="ECO:0000256" key="5">
    <source>
        <dbReference type="ARBA" id="ARBA00023040"/>
    </source>
</evidence>
<reference evidence="10" key="3">
    <citation type="submission" date="2025-09" db="UniProtKB">
        <authorList>
            <consortium name="Ensembl"/>
        </authorList>
    </citation>
    <scope>IDENTIFICATION</scope>
</reference>
<reference evidence="10" key="2">
    <citation type="submission" date="2025-08" db="UniProtKB">
        <authorList>
            <consortium name="Ensembl"/>
        </authorList>
    </citation>
    <scope>IDENTIFICATION</scope>
</reference>
<dbReference type="Ensembl" id="ENSPNAT00000077172.1">
    <property type="protein sequence ID" value="ENSPNAP00000071364.1"/>
    <property type="gene ID" value="ENSPNAG00000033569.1"/>
</dbReference>
<feature type="transmembrane region" description="Helical" evidence="9">
    <location>
        <begin position="35"/>
        <end position="60"/>
    </location>
</feature>
<keyword evidence="8" id="KW-0807">Transducer</keyword>
<evidence type="ECO:0000256" key="9">
    <source>
        <dbReference type="SAM" id="Phobius"/>
    </source>
</evidence>
<evidence type="ECO:0000256" key="6">
    <source>
        <dbReference type="ARBA" id="ARBA00023136"/>
    </source>
</evidence>
<evidence type="ECO:0000256" key="7">
    <source>
        <dbReference type="ARBA" id="ARBA00023170"/>
    </source>
</evidence>
<feature type="transmembrane region" description="Helical" evidence="9">
    <location>
        <begin position="229"/>
        <end position="251"/>
    </location>
</feature>
<evidence type="ECO:0000256" key="2">
    <source>
        <dbReference type="ARBA" id="ARBA00022606"/>
    </source>
</evidence>
<proteinExistence type="predicted"/>